<evidence type="ECO:0000313" key="2">
    <source>
        <dbReference type="Proteomes" id="UP000185911"/>
    </source>
</evidence>
<dbReference type="STRING" id="81479.RA876_00385"/>
<keyword evidence="2" id="KW-1185">Reference proteome</keyword>
<gene>
    <name evidence="1" type="ORF">BLL52_1136</name>
</gene>
<protein>
    <submittedName>
        <fullName evidence="1">Uncharacterized protein</fullName>
    </submittedName>
</protein>
<proteinExistence type="predicted"/>
<accession>A0A1Q8YH37</accession>
<name>A0A1Q8YH37_9BURK</name>
<dbReference type="Proteomes" id="UP000185911">
    <property type="component" value="Unassembled WGS sequence"/>
</dbReference>
<evidence type="ECO:0000313" key="1">
    <source>
        <dbReference type="EMBL" id="OLP07306.1"/>
    </source>
</evidence>
<reference evidence="1 2" key="1">
    <citation type="submission" date="2017-01" db="EMBL/GenBank/DDBJ databases">
        <title>Genome sequence of Rhodoferax antarcticus ANT.BR, a psychrophilic purple nonsulfur bacterium from an Antarctic microbial mat.</title>
        <authorList>
            <person name="Baker J."/>
            <person name="Riester C."/>
            <person name="Skinner B."/>
            <person name="Newell A."/>
            <person name="Swingley W."/>
            <person name="Madigan M."/>
            <person name="Jung D."/>
            <person name="Asao M."/>
            <person name="Chen M."/>
            <person name="Loughlin P."/>
            <person name="Pan H."/>
            <person name="Lin S."/>
            <person name="Li N."/>
            <person name="Shaw J."/>
            <person name="Prado M."/>
            <person name="Sherman C."/>
            <person name="Li X."/>
            <person name="Tang J."/>
            <person name="Blankenship R."/>
            <person name="Zhao T."/>
            <person name="Touchman J."/>
            <person name="Sattley M."/>
        </authorList>
    </citation>
    <scope>NUCLEOTIDE SEQUENCE [LARGE SCALE GENOMIC DNA]</scope>
    <source>
        <strain evidence="1 2">ANT.BR</strain>
    </source>
</reference>
<sequence>MALWFSGVAGLLLLLELGCRVLPVSTSTETGYYTDPVILTYPARHRWVVSTGWDLRNAQRMQANNLGYAAQHDFVRNEQAVALIGDSFVEASMLDIAERPAAQLERQLSSRPVYAMGGPGTALLDYAQRVRYADEHLGVRDFVILMERGDVRQSLCGSGNVNGPCLDPKTLAPRVETLPPSGATKRLLRHSALAQYLVSQLRVTPQGLFNKLLLPTKSAVAQHPELKATAAQAKAEQVQAMHVVDVVGGAFFERIKPHVRGKLIIVLDSDRRAIERGALQPDPARQRFIDLARAAGAVVVDTAPIFAAHAARSPLKLEVGPYDGHFNALAVSLLTQAAATAVNAD</sequence>
<dbReference type="AlphaFoldDB" id="A0A1Q8YH37"/>
<organism evidence="1 2">
    <name type="scientific">Rhodoferax antarcticus ANT.BR</name>
    <dbReference type="NCBI Taxonomy" id="1111071"/>
    <lineage>
        <taxon>Bacteria</taxon>
        <taxon>Pseudomonadati</taxon>
        <taxon>Pseudomonadota</taxon>
        <taxon>Betaproteobacteria</taxon>
        <taxon>Burkholderiales</taxon>
        <taxon>Comamonadaceae</taxon>
        <taxon>Rhodoferax</taxon>
    </lineage>
</organism>
<dbReference type="EMBL" id="MSYM01000008">
    <property type="protein sequence ID" value="OLP07306.1"/>
    <property type="molecule type" value="Genomic_DNA"/>
</dbReference>
<comment type="caution">
    <text evidence="1">The sequence shown here is derived from an EMBL/GenBank/DDBJ whole genome shotgun (WGS) entry which is preliminary data.</text>
</comment>